<dbReference type="AlphaFoldDB" id="A0A7X6A0M9"/>
<dbReference type="Gene3D" id="3.90.1200.10">
    <property type="match status" value="1"/>
</dbReference>
<feature type="domain" description="Aminoglycoside phosphotransferase" evidence="1">
    <location>
        <begin position="119"/>
        <end position="174"/>
    </location>
</feature>
<name>A0A7X6A0M9_9ACTN</name>
<sequence>MSDRLPGGFDQGAELVDGTVRRTPGPWTRSVQALLAHLEAAGFDGAPRPLGFDAAGREVVSFLDGQTVGTTRPWPAWTHSDAALADVATWLRQYHTAVADFVPPASSYWREGGAWRPGQIIAHNDAAPYNAVWNDTGLVGFVDWDMAGPTTPELDAAWVAFSWIPFHASHVIAAEGFTDLGSRPRRLELFLRTYNWQGTTRDFADLIAARISHQLSVVTSNADGGDPTYRKIVAAGRAHDLEVALDELRASGLAT</sequence>
<dbReference type="InterPro" id="IPR011009">
    <property type="entry name" value="Kinase-like_dom_sf"/>
</dbReference>
<dbReference type="SUPFAM" id="SSF56112">
    <property type="entry name" value="Protein kinase-like (PK-like)"/>
    <property type="match status" value="1"/>
</dbReference>
<evidence type="ECO:0000259" key="1">
    <source>
        <dbReference type="Pfam" id="PF01636"/>
    </source>
</evidence>
<comment type="caution">
    <text evidence="2">The sequence shown here is derived from an EMBL/GenBank/DDBJ whole genome shotgun (WGS) entry which is preliminary data.</text>
</comment>
<dbReference type="InterPro" id="IPR002575">
    <property type="entry name" value="Aminoglycoside_PTrfase"/>
</dbReference>
<gene>
    <name evidence="2" type="ORF">BJY22_003094</name>
</gene>
<evidence type="ECO:0000313" key="2">
    <source>
        <dbReference type="EMBL" id="NIK57377.1"/>
    </source>
</evidence>
<organism evidence="2 3">
    <name type="scientific">Kribbella shirazensis</name>
    <dbReference type="NCBI Taxonomy" id="1105143"/>
    <lineage>
        <taxon>Bacteria</taxon>
        <taxon>Bacillati</taxon>
        <taxon>Actinomycetota</taxon>
        <taxon>Actinomycetes</taxon>
        <taxon>Propionibacteriales</taxon>
        <taxon>Kribbellaceae</taxon>
        <taxon>Kribbella</taxon>
    </lineage>
</organism>
<dbReference type="Pfam" id="PF01636">
    <property type="entry name" value="APH"/>
    <property type="match status" value="1"/>
</dbReference>
<dbReference type="EMBL" id="JAASRO010000001">
    <property type="protein sequence ID" value="NIK57377.1"/>
    <property type="molecule type" value="Genomic_DNA"/>
</dbReference>
<accession>A0A7X6A0M9</accession>
<reference evidence="2 3" key="1">
    <citation type="submission" date="2020-03" db="EMBL/GenBank/DDBJ databases">
        <title>Sequencing the genomes of 1000 actinobacteria strains.</title>
        <authorList>
            <person name="Klenk H.-P."/>
        </authorList>
    </citation>
    <scope>NUCLEOTIDE SEQUENCE [LARGE SCALE GENOMIC DNA]</scope>
    <source>
        <strain evidence="2 3">DSM 45490</strain>
    </source>
</reference>
<keyword evidence="3" id="KW-1185">Reference proteome</keyword>
<dbReference type="Proteomes" id="UP000555407">
    <property type="component" value="Unassembled WGS sequence"/>
</dbReference>
<evidence type="ECO:0000313" key="3">
    <source>
        <dbReference type="Proteomes" id="UP000555407"/>
    </source>
</evidence>
<proteinExistence type="predicted"/>
<protein>
    <recommendedName>
        <fullName evidence="1">Aminoglycoside phosphotransferase domain-containing protein</fullName>
    </recommendedName>
</protein>